<dbReference type="InterPro" id="IPR013766">
    <property type="entry name" value="Thioredoxin_domain"/>
</dbReference>
<dbReference type="CDD" id="cd02961">
    <property type="entry name" value="PDI_a_family"/>
    <property type="match status" value="1"/>
</dbReference>
<evidence type="ECO:0000313" key="6">
    <source>
        <dbReference type="EMBL" id="EDO14765.1"/>
    </source>
</evidence>
<dbReference type="EMBL" id="DS480513">
    <property type="protein sequence ID" value="EDO14765.1"/>
    <property type="molecule type" value="Genomic_DNA"/>
</dbReference>
<keyword evidence="2 4" id="KW-0732">Signal</keyword>
<dbReference type="STRING" id="436907.A7TSI7"/>
<protein>
    <recommendedName>
        <fullName evidence="5">Thioredoxin domain-containing protein</fullName>
    </recommendedName>
</protein>
<dbReference type="OrthoDB" id="72053at2759"/>
<dbReference type="PhylomeDB" id="A7TSI7"/>
<sequence length="701" mass="80936">MLLFSLLLIICQIFVNIRIAVASEVILNEIDETFPDPLTTANFDDELLSGLHIIDFYSPYCSHCKHLQPVWNETWYKFREESKKLKIKFSQVNCIESGDLCHREKIRAYPSIKLYNSEGFLKEFPKDKRRTVDNLIEFARNESLSYSSSKLNDNLDLSEKSGLLKSSEIVSILAGNSSIPHIVSFWPNDQCMSNGGLIKYSNQDGNCEPFVTAWEDISKRISLNGIQAGHVNCVDTPTLCSKIGVDSMIKPNTDTNIYPKVALILPNKRTNNIFFYTKTMNTVVDDYVDFATRLYSNSQFQDVTFDDIEKMVLRDANFIDPETRNKIYLVYSYDKDTSFEEDMNILEYILEPLSSIDNIYLYKTNSNLFPLVDSTYDSFYKSINYNSTEPEKTPNEEYHALSVMTQQPTFFIFKDGSSLPYVFSAPTTMESRNEDKVIDWIETYSLPFVSKVSDSNFNKIINKDINDYNILSIQIIDTSSEELKAESKKYLDNMLISFYDFEYARMNYSIDMLNMKRKIKSDNIMRLRAKNLPPKSIHDEMTKQIQYKSELEMLLATYDISKGSTFLSSIGIDSQTMDFNVGDVILIERKSGDIFVDDIYGARLKSNSPYVLRETFKAASGFPHYEFHPSIKKLNTFDFAHLNKISQGSLINIIFALFFVLFVILIWIKNKHKFLRRLHNITRASQRNSEGILGNKASFRD</sequence>
<feature type="signal peptide" evidence="4">
    <location>
        <begin position="1"/>
        <end position="22"/>
    </location>
</feature>
<dbReference type="RefSeq" id="XP_001642623.1">
    <property type="nucleotide sequence ID" value="XM_001642573.1"/>
</dbReference>
<dbReference type="InterPro" id="IPR036249">
    <property type="entry name" value="Thioredoxin-like_sf"/>
</dbReference>
<evidence type="ECO:0000256" key="3">
    <source>
        <dbReference type="SAM" id="Phobius"/>
    </source>
</evidence>
<dbReference type="Proteomes" id="UP000000267">
    <property type="component" value="Unassembled WGS sequence"/>
</dbReference>
<dbReference type="AlphaFoldDB" id="A7TSI7"/>
<keyword evidence="7" id="KW-1185">Reference proteome</keyword>
<dbReference type="GO" id="GO:0019153">
    <property type="term" value="F:protein-disulfide reductase (glutathione) activity"/>
    <property type="evidence" value="ECO:0007669"/>
    <property type="project" value="EnsemblFungi"/>
</dbReference>
<dbReference type="PROSITE" id="PS51352">
    <property type="entry name" value="THIOREDOXIN_2"/>
    <property type="match status" value="1"/>
</dbReference>
<comment type="similarity">
    <text evidence="1">Belongs to the protein disulfide isomerase family.</text>
</comment>
<keyword evidence="3" id="KW-0812">Transmembrane</keyword>
<dbReference type="InParanoid" id="A7TSI7"/>
<dbReference type="GO" id="GO:0051082">
    <property type="term" value="F:unfolded protein binding"/>
    <property type="evidence" value="ECO:0007669"/>
    <property type="project" value="EnsemblFungi"/>
</dbReference>
<proteinExistence type="inferred from homology"/>
<evidence type="ECO:0000259" key="5">
    <source>
        <dbReference type="PROSITE" id="PS51352"/>
    </source>
</evidence>
<keyword evidence="3" id="KW-1133">Transmembrane helix</keyword>
<keyword evidence="3" id="KW-0472">Membrane</keyword>
<dbReference type="Pfam" id="PF00085">
    <property type="entry name" value="Thioredoxin"/>
    <property type="match status" value="1"/>
</dbReference>
<dbReference type="GeneID" id="5542789"/>
<feature type="transmembrane region" description="Helical" evidence="3">
    <location>
        <begin position="650"/>
        <end position="668"/>
    </location>
</feature>
<dbReference type="GO" id="GO:0006621">
    <property type="term" value="P:protein retention in ER lumen"/>
    <property type="evidence" value="ECO:0007669"/>
    <property type="project" value="EnsemblFungi"/>
</dbReference>
<reference evidence="6 7" key="1">
    <citation type="journal article" date="2007" name="Proc. Natl. Acad. Sci. U.S.A.">
        <title>Independent sorting-out of thousands of duplicated gene pairs in two yeast species descended from a whole-genome duplication.</title>
        <authorList>
            <person name="Scannell D.R."/>
            <person name="Frank A.C."/>
            <person name="Conant G.C."/>
            <person name="Byrne K.P."/>
            <person name="Woolfit M."/>
            <person name="Wolfe K.H."/>
        </authorList>
    </citation>
    <scope>NUCLEOTIDE SEQUENCE [LARGE SCALE GENOMIC DNA]</scope>
    <source>
        <strain evidence="7">ATCC 22028 / DSM 70294 / BCRC 21397 / CBS 2163 / NBRC 10782 / NRRL Y-8283 / UCD 57-17</strain>
    </source>
</reference>
<feature type="domain" description="Thioredoxin" evidence="5">
    <location>
        <begin position="16"/>
        <end position="144"/>
    </location>
</feature>
<dbReference type="KEGG" id="vpo:Kpol_312p3"/>
<dbReference type="PANTHER" id="PTHR45672">
    <property type="entry name" value="PROTEIN DISULFIDE-ISOMERASE C17H9.14C-RELATED"/>
    <property type="match status" value="1"/>
</dbReference>
<dbReference type="Gene3D" id="3.40.30.10">
    <property type="entry name" value="Glutaredoxin"/>
    <property type="match status" value="1"/>
</dbReference>
<dbReference type="GO" id="GO:0006457">
    <property type="term" value="P:protein folding"/>
    <property type="evidence" value="ECO:0007669"/>
    <property type="project" value="TreeGrafter"/>
</dbReference>
<dbReference type="InterPro" id="IPR051063">
    <property type="entry name" value="PDI"/>
</dbReference>
<accession>A7TSI7</accession>
<dbReference type="PANTHER" id="PTHR45672:SF3">
    <property type="entry name" value="THIOREDOXIN DOMAIN-CONTAINING PROTEIN 5"/>
    <property type="match status" value="1"/>
</dbReference>
<dbReference type="eggNOG" id="KOG0191">
    <property type="taxonomic scope" value="Eukaryota"/>
</dbReference>
<name>A7TSI7_VANPO</name>
<dbReference type="GO" id="GO:0005789">
    <property type="term" value="C:endoplasmic reticulum membrane"/>
    <property type="evidence" value="ECO:0007669"/>
    <property type="project" value="EnsemblFungi"/>
</dbReference>
<dbReference type="HOGENOM" id="CLU_024937_0_0_1"/>
<organism evidence="7">
    <name type="scientific">Vanderwaltozyma polyspora (strain ATCC 22028 / DSM 70294 / BCRC 21397 / CBS 2163 / NBRC 10782 / NRRL Y-8283 / UCD 57-17)</name>
    <name type="common">Kluyveromyces polysporus</name>
    <dbReference type="NCBI Taxonomy" id="436907"/>
    <lineage>
        <taxon>Eukaryota</taxon>
        <taxon>Fungi</taxon>
        <taxon>Dikarya</taxon>
        <taxon>Ascomycota</taxon>
        <taxon>Saccharomycotina</taxon>
        <taxon>Saccharomycetes</taxon>
        <taxon>Saccharomycetales</taxon>
        <taxon>Saccharomycetaceae</taxon>
        <taxon>Vanderwaltozyma</taxon>
    </lineage>
</organism>
<gene>
    <name evidence="6" type="ORF">Kpol_312p3</name>
</gene>
<dbReference type="GO" id="GO:0003756">
    <property type="term" value="F:protein disulfide isomerase activity"/>
    <property type="evidence" value="ECO:0007669"/>
    <property type="project" value="EnsemblFungi"/>
</dbReference>
<feature type="chain" id="PRO_5002715265" description="Thioredoxin domain-containing protein" evidence="4">
    <location>
        <begin position="23"/>
        <end position="701"/>
    </location>
</feature>
<evidence type="ECO:0000256" key="2">
    <source>
        <dbReference type="ARBA" id="ARBA00022729"/>
    </source>
</evidence>
<dbReference type="FunCoup" id="A7TSI7">
    <property type="interactions" value="134"/>
</dbReference>
<evidence type="ECO:0000256" key="4">
    <source>
        <dbReference type="SAM" id="SignalP"/>
    </source>
</evidence>
<dbReference type="SUPFAM" id="SSF52833">
    <property type="entry name" value="Thioredoxin-like"/>
    <property type="match status" value="1"/>
</dbReference>
<evidence type="ECO:0000256" key="1">
    <source>
        <dbReference type="ARBA" id="ARBA00006347"/>
    </source>
</evidence>
<evidence type="ECO:0000313" key="7">
    <source>
        <dbReference type="Proteomes" id="UP000000267"/>
    </source>
</evidence>
<dbReference type="GO" id="GO:0036503">
    <property type="term" value="P:ERAD pathway"/>
    <property type="evidence" value="ECO:0007669"/>
    <property type="project" value="EnsemblFungi"/>
</dbReference>